<evidence type="ECO:0000256" key="1">
    <source>
        <dbReference type="SAM" id="Phobius"/>
    </source>
</evidence>
<dbReference type="Proteomes" id="UP001433071">
    <property type="component" value="Unassembled WGS sequence"/>
</dbReference>
<feature type="transmembrane region" description="Helical" evidence="1">
    <location>
        <begin position="64"/>
        <end position="85"/>
    </location>
</feature>
<gene>
    <name evidence="2" type="ORF">NKI36_27225</name>
</gene>
<name>A0ABV1Z7P7_9HYPH</name>
<dbReference type="RefSeq" id="WP_352561738.1">
    <property type="nucleotide sequence ID" value="NZ_JAMYQB010000029.1"/>
</dbReference>
<reference evidence="2 3" key="1">
    <citation type="journal article" date="2024" name="Proc. Natl. Acad. Sci. U.S.A.">
        <title>The evolutionary genomics of adaptation to stress in wild rhizobium bacteria.</title>
        <authorList>
            <person name="Kehlet-Delgado H."/>
            <person name="Montoya A.P."/>
            <person name="Jensen K.T."/>
            <person name="Wendlandt C.E."/>
            <person name="Dexheimer C."/>
            <person name="Roberts M."/>
            <person name="Torres Martinez L."/>
            <person name="Friesen M.L."/>
            <person name="Griffitts J.S."/>
            <person name="Porter S.S."/>
        </authorList>
    </citation>
    <scope>NUCLEOTIDE SEQUENCE [LARGE SCALE GENOMIC DNA]</scope>
    <source>
        <strain evidence="2 3">M0641</strain>
    </source>
</reference>
<accession>A0ABV1Z7P7</accession>
<keyword evidence="1" id="KW-1133">Transmembrane helix</keyword>
<comment type="caution">
    <text evidence="2">The sequence shown here is derived from an EMBL/GenBank/DDBJ whole genome shotgun (WGS) entry which is preliminary data.</text>
</comment>
<proteinExistence type="predicted"/>
<dbReference type="EMBL" id="JAMYQB010000029">
    <property type="protein sequence ID" value="MER9407711.1"/>
    <property type="molecule type" value="Genomic_DNA"/>
</dbReference>
<protein>
    <submittedName>
        <fullName evidence="2">Uncharacterized protein</fullName>
    </submittedName>
</protein>
<evidence type="ECO:0000313" key="3">
    <source>
        <dbReference type="Proteomes" id="UP001433071"/>
    </source>
</evidence>
<evidence type="ECO:0000313" key="2">
    <source>
        <dbReference type="EMBL" id="MER9407711.1"/>
    </source>
</evidence>
<organism evidence="2 3">
    <name type="scientific">Mesorhizobium caraganae</name>
    <dbReference type="NCBI Taxonomy" id="483206"/>
    <lineage>
        <taxon>Bacteria</taxon>
        <taxon>Pseudomonadati</taxon>
        <taxon>Pseudomonadota</taxon>
        <taxon>Alphaproteobacteria</taxon>
        <taxon>Hyphomicrobiales</taxon>
        <taxon>Phyllobacteriaceae</taxon>
        <taxon>Mesorhizobium</taxon>
    </lineage>
</organism>
<keyword evidence="1" id="KW-0472">Membrane</keyword>
<sequence length="90" mass="9921">MIDWDRIRQYRHVVEPSPPEWPAGVKAISLNGVSLLGVHESTGELYWDGQQIVTARRLASFERWMAALVTAASVILAIIETGRAAGLLAH</sequence>
<keyword evidence="1" id="KW-0812">Transmembrane</keyword>
<keyword evidence="3" id="KW-1185">Reference proteome</keyword>